<dbReference type="GO" id="GO:0005886">
    <property type="term" value="C:plasma membrane"/>
    <property type="evidence" value="ECO:0007669"/>
    <property type="project" value="UniProtKB-SubCell"/>
</dbReference>
<dbReference type="PANTHER" id="PTHR30012">
    <property type="entry name" value="GENERAL SECRETION PATHWAY PROTEIN"/>
    <property type="match status" value="1"/>
</dbReference>
<evidence type="ECO:0000256" key="6">
    <source>
        <dbReference type="ARBA" id="ARBA00022692"/>
    </source>
</evidence>
<dbReference type="InterPro" id="IPR003004">
    <property type="entry name" value="GspF/PilC"/>
</dbReference>
<protein>
    <submittedName>
        <fullName evidence="12">Pilus assembly protein PilC</fullName>
    </submittedName>
</protein>
<dbReference type="InterPro" id="IPR042094">
    <property type="entry name" value="T2SS_GspF_sf"/>
</dbReference>
<comment type="similarity">
    <text evidence="2 9">Belongs to the GSP F family.</text>
</comment>
<keyword evidence="8 10" id="KW-0472">Membrane</keyword>
<dbReference type="InterPro" id="IPR001992">
    <property type="entry name" value="T2SS_GspF/T4SS_PilC_CS"/>
</dbReference>
<dbReference type="Proteomes" id="UP000187485">
    <property type="component" value="Unassembled WGS sequence"/>
</dbReference>
<keyword evidence="3 9" id="KW-0813">Transport</keyword>
<feature type="transmembrane region" description="Helical" evidence="10">
    <location>
        <begin position="222"/>
        <end position="240"/>
    </location>
</feature>
<reference evidence="13" key="1">
    <citation type="submission" date="2016-12" db="EMBL/GenBank/DDBJ databases">
        <title>Draft Genome Sequences od Carboxydothermus pertinax and islandicus, Hydrogenogenic Carboxydotrophic Bacteria.</title>
        <authorList>
            <person name="Fukuyama Y."/>
            <person name="Ohmae K."/>
            <person name="Yoneda Y."/>
            <person name="Yoshida T."/>
            <person name="Sako Y."/>
        </authorList>
    </citation>
    <scope>NUCLEOTIDE SEQUENCE [LARGE SCALE GENOMIC DNA]</scope>
    <source>
        <strain evidence="13">Ug1</strain>
    </source>
</reference>
<comment type="subcellular location">
    <subcellularLocation>
        <location evidence="1">Cell inner membrane</location>
        <topology evidence="1">Multi-pass membrane protein</topology>
    </subcellularLocation>
    <subcellularLocation>
        <location evidence="9">Cell membrane</location>
        <topology evidence="9">Multi-pass membrane protein</topology>
    </subcellularLocation>
</comment>
<feature type="domain" description="Type II secretion system protein GspF" evidence="11">
    <location>
        <begin position="71"/>
        <end position="191"/>
    </location>
</feature>
<evidence type="ECO:0000256" key="3">
    <source>
        <dbReference type="ARBA" id="ARBA00022448"/>
    </source>
</evidence>
<keyword evidence="13" id="KW-1185">Reference proteome</keyword>
<evidence type="ECO:0000313" key="12">
    <source>
        <dbReference type="EMBL" id="GAV22964.1"/>
    </source>
</evidence>
<dbReference type="GO" id="GO:0009306">
    <property type="term" value="P:protein secretion"/>
    <property type="evidence" value="ECO:0007669"/>
    <property type="project" value="InterPro"/>
</dbReference>
<evidence type="ECO:0000313" key="13">
    <source>
        <dbReference type="Proteomes" id="UP000187485"/>
    </source>
</evidence>
<feature type="transmembrane region" description="Helical" evidence="10">
    <location>
        <begin position="374"/>
        <end position="395"/>
    </location>
</feature>
<gene>
    <name evidence="12" type="ORF">cpu_14740</name>
</gene>
<dbReference type="Pfam" id="PF00482">
    <property type="entry name" value="T2SSF"/>
    <property type="match status" value="2"/>
</dbReference>
<accession>A0A1L8CVS0</accession>
<name>A0A1L8CVS0_9THEO</name>
<keyword evidence="7 10" id="KW-1133">Transmembrane helix</keyword>
<keyword evidence="4" id="KW-1003">Cell membrane</keyword>
<dbReference type="PANTHER" id="PTHR30012:SF0">
    <property type="entry name" value="TYPE II SECRETION SYSTEM PROTEIN F-RELATED"/>
    <property type="match status" value="1"/>
</dbReference>
<dbReference type="AlphaFoldDB" id="A0A1L8CVS0"/>
<evidence type="ECO:0000256" key="5">
    <source>
        <dbReference type="ARBA" id="ARBA00022519"/>
    </source>
</evidence>
<dbReference type="RefSeq" id="WP_075859419.1">
    <property type="nucleotide sequence ID" value="NZ_BDJK01000023.1"/>
</dbReference>
<dbReference type="OrthoDB" id="9805682at2"/>
<keyword evidence="5" id="KW-0997">Cell inner membrane</keyword>
<dbReference type="PRINTS" id="PR00812">
    <property type="entry name" value="BCTERIALGSPF"/>
</dbReference>
<dbReference type="EMBL" id="BDJK01000023">
    <property type="protein sequence ID" value="GAV22964.1"/>
    <property type="molecule type" value="Genomic_DNA"/>
</dbReference>
<evidence type="ECO:0000259" key="11">
    <source>
        <dbReference type="Pfam" id="PF00482"/>
    </source>
</evidence>
<keyword evidence="6 9" id="KW-0812">Transmembrane</keyword>
<feature type="transmembrane region" description="Helical" evidence="10">
    <location>
        <begin position="170"/>
        <end position="190"/>
    </location>
</feature>
<dbReference type="Gene3D" id="1.20.81.30">
    <property type="entry name" value="Type II secretion system (T2SS), domain F"/>
    <property type="match status" value="2"/>
</dbReference>
<evidence type="ECO:0000256" key="1">
    <source>
        <dbReference type="ARBA" id="ARBA00004429"/>
    </source>
</evidence>
<dbReference type="FunFam" id="1.20.81.30:FF:000001">
    <property type="entry name" value="Type II secretion system protein F"/>
    <property type="match status" value="2"/>
</dbReference>
<proteinExistence type="inferred from homology"/>
<dbReference type="PROSITE" id="PS00874">
    <property type="entry name" value="T2SP_F"/>
    <property type="match status" value="1"/>
</dbReference>
<dbReference type="STRING" id="870242.cpu_14740"/>
<evidence type="ECO:0000256" key="9">
    <source>
        <dbReference type="RuleBase" id="RU003923"/>
    </source>
</evidence>
<dbReference type="InterPro" id="IPR018076">
    <property type="entry name" value="T2SS_GspF_dom"/>
</dbReference>
<comment type="caution">
    <text evidence="12">The sequence shown here is derived from an EMBL/GenBank/DDBJ whole genome shotgun (WGS) entry which is preliminary data.</text>
</comment>
<sequence length="402" mass="44441">MPQYRYKAKDLSGRVVSGLVEAESETGARNLLREKRFFVLELKKSDTVVNSGLSISFRRKLKAKDLTLMSKQLGAMISAGVPLLTAVNVLSRQVENKTLKKSLINIEEKLRSGTTLSESLREEKIFPELMCSMVEVGEVGGVLDNVLDRLSVHYEKEAQLNEKIRSAMTYPMVVLVAAIVAVLVLVTYVLPQFTGILLQANIELPLITQIVIKVTNFFSQKASLIFFTLGTIIAGIFYWFSTPPGRKVRDQLALRMPLFGSLVLKGIIARFSRTMATLIQGGVPMLQALRVIQKTLGNGELEKVLELAEDRVREGESLAGFLAQSRWFPPLLTQMMLVGEETGQLDAMLAKAADFYEQEVDAAVGRLSSVIEPVLILFMGGIVGLIIVSIMLPMFNMVNAVK</sequence>
<organism evidence="12 13">
    <name type="scientific">Carboxydothermus pertinax</name>
    <dbReference type="NCBI Taxonomy" id="870242"/>
    <lineage>
        <taxon>Bacteria</taxon>
        <taxon>Bacillati</taxon>
        <taxon>Bacillota</taxon>
        <taxon>Clostridia</taxon>
        <taxon>Thermoanaerobacterales</taxon>
        <taxon>Thermoanaerobacteraceae</taxon>
        <taxon>Carboxydothermus</taxon>
    </lineage>
</organism>
<evidence type="ECO:0000256" key="2">
    <source>
        <dbReference type="ARBA" id="ARBA00005745"/>
    </source>
</evidence>
<evidence type="ECO:0000256" key="7">
    <source>
        <dbReference type="ARBA" id="ARBA00022989"/>
    </source>
</evidence>
<evidence type="ECO:0000256" key="8">
    <source>
        <dbReference type="ARBA" id="ARBA00023136"/>
    </source>
</evidence>
<evidence type="ECO:0000256" key="10">
    <source>
        <dbReference type="SAM" id="Phobius"/>
    </source>
</evidence>
<evidence type="ECO:0000256" key="4">
    <source>
        <dbReference type="ARBA" id="ARBA00022475"/>
    </source>
</evidence>
<feature type="domain" description="Type II secretion system protein GspF" evidence="11">
    <location>
        <begin position="271"/>
        <end position="393"/>
    </location>
</feature>